<protein>
    <submittedName>
        <fullName evidence="2">Phosphoribosyltransferase</fullName>
    </submittedName>
</protein>
<feature type="domain" description="Phosphoribosyltransferase" evidence="1">
    <location>
        <begin position="71"/>
        <end position="172"/>
    </location>
</feature>
<keyword evidence="2" id="KW-0328">Glycosyltransferase</keyword>
<organism evidence="2 3">
    <name type="scientific">Motilibacter deserti</name>
    <dbReference type="NCBI Taxonomy" id="2714956"/>
    <lineage>
        <taxon>Bacteria</taxon>
        <taxon>Bacillati</taxon>
        <taxon>Actinomycetota</taxon>
        <taxon>Actinomycetes</taxon>
        <taxon>Motilibacterales</taxon>
        <taxon>Motilibacteraceae</taxon>
        <taxon>Motilibacter</taxon>
    </lineage>
</organism>
<evidence type="ECO:0000259" key="1">
    <source>
        <dbReference type="Pfam" id="PF00156"/>
    </source>
</evidence>
<dbReference type="InterPro" id="IPR000836">
    <property type="entry name" value="PRTase_dom"/>
</dbReference>
<gene>
    <name evidence="2" type="ORF">G9H71_14930</name>
</gene>
<reference evidence="2 3" key="1">
    <citation type="submission" date="2020-03" db="EMBL/GenBank/DDBJ databases">
        <title>Two novel Motilibacter sp.</title>
        <authorList>
            <person name="Liu S."/>
        </authorList>
    </citation>
    <scope>NUCLEOTIDE SEQUENCE [LARGE SCALE GENOMIC DNA]</scope>
    <source>
        <strain evidence="2 3">E257</strain>
    </source>
</reference>
<name>A0ABX0GY96_9ACTN</name>
<evidence type="ECO:0000313" key="3">
    <source>
        <dbReference type="Proteomes" id="UP000800981"/>
    </source>
</evidence>
<dbReference type="EMBL" id="JAANNP010000015">
    <property type="protein sequence ID" value="NHC15081.1"/>
    <property type="molecule type" value="Genomic_DNA"/>
</dbReference>
<dbReference type="GO" id="GO:0016757">
    <property type="term" value="F:glycosyltransferase activity"/>
    <property type="evidence" value="ECO:0007669"/>
    <property type="project" value="UniProtKB-KW"/>
</dbReference>
<proteinExistence type="predicted"/>
<dbReference type="Proteomes" id="UP000800981">
    <property type="component" value="Unassembled WGS sequence"/>
</dbReference>
<keyword evidence="2" id="KW-0808">Transferase</keyword>
<comment type="caution">
    <text evidence="2">The sequence shown here is derived from an EMBL/GenBank/DDBJ whole genome shotgun (WGS) entry which is preliminary data.</text>
</comment>
<dbReference type="Gene3D" id="3.40.50.2020">
    <property type="match status" value="1"/>
</dbReference>
<evidence type="ECO:0000313" key="2">
    <source>
        <dbReference type="EMBL" id="NHC15081.1"/>
    </source>
</evidence>
<accession>A0ABX0GY96</accession>
<sequence>MTAPPAFSDRVAAGRELGARLADVVPARDVVVLGLARGGVPVAAGVAAALGAALDVFVVRKLGAPGRPELAVGAIAGGGVRVLNDDVVRRLQVPAEALERVARQETAELERREAAYRAGRPPLDPSGKHVVLVDDGLATGSTMRAAVQAVRRLRPLAVVVAVPVGAAESCRLLEREADRAVCLHVPRRFLAVGAHYADFRQTTDAEVRQALAAGPAA</sequence>
<keyword evidence="3" id="KW-1185">Reference proteome</keyword>
<dbReference type="Gene3D" id="3.30.1310.20">
    <property type="entry name" value="PRTase-like"/>
    <property type="match status" value="1"/>
</dbReference>
<dbReference type="InterPro" id="IPR029057">
    <property type="entry name" value="PRTase-like"/>
</dbReference>
<dbReference type="Pfam" id="PF00156">
    <property type="entry name" value="Pribosyltran"/>
    <property type="match status" value="1"/>
</dbReference>
<dbReference type="SUPFAM" id="SSF53271">
    <property type="entry name" value="PRTase-like"/>
    <property type="match status" value="1"/>
</dbReference>
<dbReference type="CDD" id="cd06223">
    <property type="entry name" value="PRTases_typeI"/>
    <property type="match status" value="1"/>
</dbReference>